<dbReference type="PROSITE" id="PS51390">
    <property type="entry name" value="WAP"/>
    <property type="match status" value="1"/>
</dbReference>
<dbReference type="GO" id="GO:0005576">
    <property type="term" value="C:extracellular region"/>
    <property type="evidence" value="ECO:0007669"/>
    <property type="project" value="InterPro"/>
</dbReference>
<dbReference type="SUPFAM" id="SSF57256">
    <property type="entry name" value="Elafin-like"/>
    <property type="match status" value="1"/>
</dbReference>
<dbReference type="EMBL" id="KB199780">
    <property type="protein sequence ID" value="ESP04368.1"/>
    <property type="molecule type" value="Genomic_DNA"/>
</dbReference>
<dbReference type="Proteomes" id="UP000030746">
    <property type="component" value="Unassembled WGS sequence"/>
</dbReference>
<dbReference type="HOGENOM" id="CLU_2500462_0_0_1"/>
<dbReference type="GeneID" id="20233790"/>
<dbReference type="InterPro" id="IPR008197">
    <property type="entry name" value="WAP_dom"/>
</dbReference>
<protein>
    <recommendedName>
        <fullName evidence="1">WAP domain-containing protein</fullName>
    </recommendedName>
</protein>
<dbReference type="Pfam" id="PF00095">
    <property type="entry name" value="WAP"/>
    <property type="match status" value="1"/>
</dbReference>
<dbReference type="CTD" id="20233790"/>
<dbReference type="MEROPS" id="I17.003"/>
<evidence type="ECO:0000259" key="1">
    <source>
        <dbReference type="PROSITE" id="PS51390"/>
    </source>
</evidence>
<evidence type="ECO:0000313" key="2">
    <source>
        <dbReference type="EMBL" id="ESP04368.1"/>
    </source>
</evidence>
<feature type="domain" description="WAP" evidence="1">
    <location>
        <begin position="13"/>
        <end position="60"/>
    </location>
</feature>
<accession>V4B2S9</accession>
<dbReference type="GO" id="GO:0030414">
    <property type="term" value="F:peptidase inhibitor activity"/>
    <property type="evidence" value="ECO:0007669"/>
    <property type="project" value="InterPro"/>
</dbReference>
<dbReference type="Gene3D" id="4.10.75.10">
    <property type="entry name" value="Elafin-like"/>
    <property type="match status" value="1"/>
</dbReference>
<dbReference type="CDD" id="cd00199">
    <property type="entry name" value="WAP"/>
    <property type="match status" value="1"/>
</dbReference>
<name>V4B2S9_LOTGI</name>
<proteinExistence type="predicted"/>
<dbReference type="PRINTS" id="PR00003">
    <property type="entry name" value="4DISULPHCORE"/>
</dbReference>
<dbReference type="InterPro" id="IPR036645">
    <property type="entry name" value="Elafin-like_sf"/>
</dbReference>
<sequence>MLKHFVLFFFSGNIQKPGSCPWHTRFSRRTCNRECFSDLDCDGLDKCCETGCGSACTEPCFYWLRTFPTSTTAWKLPQRCSRKLYF</sequence>
<keyword evidence="3" id="KW-1185">Reference proteome</keyword>
<organism evidence="2 3">
    <name type="scientific">Lottia gigantea</name>
    <name type="common">Giant owl limpet</name>
    <dbReference type="NCBI Taxonomy" id="225164"/>
    <lineage>
        <taxon>Eukaryota</taxon>
        <taxon>Metazoa</taxon>
        <taxon>Spiralia</taxon>
        <taxon>Lophotrochozoa</taxon>
        <taxon>Mollusca</taxon>
        <taxon>Gastropoda</taxon>
        <taxon>Patellogastropoda</taxon>
        <taxon>Lottioidea</taxon>
        <taxon>Lottiidae</taxon>
        <taxon>Lottia</taxon>
    </lineage>
</organism>
<gene>
    <name evidence="2" type="ORF">LOTGIDRAFT_136322</name>
</gene>
<dbReference type="OrthoDB" id="6072771at2759"/>
<dbReference type="RefSeq" id="XP_009044971.1">
    <property type="nucleotide sequence ID" value="XM_009046723.1"/>
</dbReference>
<dbReference type="KEGG" id="lgi:LOTGIDRAFT_136322"/>
<dbReference type="SMART" id="SM00217">
    <property type="entry name" value="WAP"/>
    <property type="match status" value="1"/>
</dbReference>
<evidence type="ECO:0000313" key="3">
    <source>
        <dbReference type="Proteomes" id="UP000030746"/>
    </source>
</evidence>
<dbReference type="AlphaFoldDB" id="V4B2S9"/>
<reference evidence="2 3" key="1">
    <citation type="journal article" date="2013" name="Nature">
        <title>Insights into bilaterian evolution from three spiralian genomes.</title>
        <authorList>
            <person name="Simakov O."/>
            <person name="Marletaz F."/>
            <person name="Cho S.J."/>
            <person name="Edsinger-Gonzales E."/>
            <person name="Havlak P."/>
            <person name="Hellsten U."/>
            <person name="Kuo D.H."/>
            <person name="Larsson T."/>
            <person name="Lv J."/>
            <person name="Arendt D."/>
            <person name="Savage R."/>
            <person name="Osoegawa K."/>
            <person name="de Jong P."/>
            <person name="Grimwood J."/>
            <person name="Chapman J.A."/>
            <person name="Shapiro H."/>
            <person name="Aerts A."/>
            <person name="Otillar R.P."/>
            <person name="Terry A.Y."/>
            <person name="Boore J.L."/>
            <person name="Grigoriev I.V."/>
            <person name="Lindberg D.R."/>
            <person name="Seaver E.C."/>
            <person name="Weisblat D.A."/>
            <person name="Putnam N.H."/>
            <person name="Rokhsar D.S."/>
        </authorList>
    </citation>
    <scope>NUCLEOTIDE SEQUENCE [LARGE SCALE GENOMIC DNA]</scope>
</reference>